<evidence type="ECO:0000256" key="1">
    <source>
        <dbReference type="SAM" id="MobiDB-lite"/>
    </source>
</evidence>
<proteinExistence type="predicted"/>
<evidence type="ECO:0000313" key="2">
    <source>
        <dbReference type="EMBL" id="BCJ39520.1"/>
    </source>
</evidence>
<organism evidence="2 3">
    <name type="scientific">Actinoplanes ianthinogenes</name>
    <dbReference type="NCBI Taxonomy" id="122358"/>
    <lineage>
        <taxon>Bacteria</taxon>
        <taxon>Bacillati</taxon>
        <taxon>Actinomycetota</taxon>
        <taxon>Actinomycetes</taxon>
        <taxon>Micromonosporales</taxon>
        <taxon>Micromonosporaceae</taxon>
        <taxon>Actinoplanes</taxon>
    </lineage>
</organism>
<dbReference type="InterPro" id="IPR043129">
    <property type="entry name" value="ATPase_NBD"/>
</dbReference>
<keyword evidence="3" id="KW-1185">Reference proteome</keyword>
<reference evidence="2 3" key="1">
    <citation type="submission" date="2020-08" db="EMBL/GenBank/DDBJ databases">
        <title>Whole genome shotgun sequence of Actinoplanes ianthinogenes NBRC 13996.</title>
        <authorList>
            <person name="Komaki H."/>
            <person name="Tamura T."/>
        </authorList>
    </citation>
    <scope>NUCLEOTIDE SEQUENCE [LARGE SCALE GENOMIC DNA]</scope>
    <source>
        <strain evidence="2 3">NBRC 13996</strain>
    </source>
</reference>
<accession>A0ABM7LJS7</accession>
<name>A0ABM7LJS7_9ACTN</name>
<dbReference type="SUPFAM" id="SSF53067">
    <property type="entry name" value="Actin-like ATPase domain"/>
    <property type="match status" value="1"/>
</dbReference>
<dbReference type="Gene3D" id="3.30.420.40">
    <property type="match status" value="2"/>
</dbReference>
<evidence type="ECO:0008006" key="4">
    <source>
        <dbReference type="Google" id="ProtNLM"/>
    </source>
</evidence>
<dbReference type="PANTHER" id="PTHR42749">
    <property type="entry name" value="CELL SHAPE-DETERMINING PROTEIN MREB"/>
    <property type="match status" value="1"/>
</dbReference>
<evidence type="ECO:0000313" key="3">
    <source>
        <dbReference type="Proteomes" id="UP000676967"/>
    </source>
</evidence>
<dbReference type="EMBL" id="AP023356">
    <property type="protein sequence ID" value="BCJ39520.1"/>
    <property type="molecule type" value="Genomic_DNA"/>
</dbReference>
<gene>
    <name evidence="2" type="ORF">Aiant_01770</name>
</gene>
<protein>
    <recommendedName>
        <fullName evidence="4">Molecular chaperone DnaK</fullName>
    </recommendedName>
</protein>
<sequence>MPVRIGIGGDGRPAATDVSDLPVTVVGGRVTLPDLTVEPVDGPVWLLGVEAAAGDVDQALADRLAKGWGVGSRELPGRIVLPGETVEWGGAAAATVRVTAFFHERMPDGKWAAHHVAASIGFVLRASVVPEPPTDEEPRFHHGVLAVDFGTTASTVTLWDQWLFPITVLPASQAAVLRDEVVALLRSRPDPRDRVSAAWDRLRGDVAARCLPDTGARTVDQLIWALERERGDETPLLHQVLLTLDTSQPALPPPLGEWLADRIQTAYGEVFRAPAPDRSQLHEVPLGPGGEPIIDSTVEVSRTDGVLSVRLGRPLTVTAAGDESLVLTGLKRHLGRSEAQALEERGIRTDEVIARAIAQLVDQANKYAGQTEGMDHRPINKVVVTYPTAAPGAVRRKLRDLVSEAAGITEVTITYDEAVAVAFFFLMRELGSHLEVGVEALRARMRPTGNPAARTENVLVIDIGGGTTDIALFTFDLYDVSPVGLRVPEHLQGKVYKVVPTLRGTNGREHRGGDYLTLGVYHWIKAVLADALLQAGPLPDGRSWLDDAVRRIDKFENRNNALWTDDRYRPGALIEEELHHLRGGAGWAQNSRLDLPHRRAAELAAPTHWKDRRESRATFHLLWRLAEQAKTGELGGGRPFELTAERLAPVLRSMAKATGTDPEAADRLLASLPVPLVLRPELFEQIARPALRQVAKLAIGLVHSRFQGNPQPLDRLILTGRASRMPLVEQVIAEEFAAAAADEAVIEWNPAALVVDLRSAKSATSIGAAWVERMRRLAAHNRDALTIVTRGATEITVDVQNIFQTLPASFSVTRHSQPYPVLHANDPFDQVRPDGTVSRRTYLGPLSRTVLINRVIDGDTAGKQWGAYDLSDTVRKQKYRPAQEALDALNLNIDPSRVEWLAGIQTNLEIDQTLELTLHLWRDRGEERPAEADPTPTYLVPAVGGLELLAPAGRLASMLSTRGKTPVIAEVAGRIMLRNGAGDDLVQLPVFRRDDTLQPVELTEEFAAEQSLTGEFRAGVVSPEPLPAPGRDGWTFFLRDGDRVEALGTLPARNHAGDWYATLDDAGVLRVQAGKPDYLRARSLAEMDEHKGAVYSTPMDPGAEKDESSDPYNGEQ</sequence>
<dbReference type="Proteomes" id="UP000676967">
    <property type="component" value="Chromosome"/>
</dbReference>
<dbReference type="PANTHER" id="PTHR42749:SF1">
    <property type="entry name" value="CELL SHAPE-DETERMINING PROTEIN MREB"/>
    <property type="match status" value="1"/>
</dbReference>
<feature type="region of interest" description="Disordered" evidence="1">
    <location>
        <begin position="1090"/>
        <end position="1116"/>
    </location>
</feature>